<keyword evidence="4" id="KW-0238">DNA-binding</keyword>
<dbReference type="InterPro" id="IPR001789">
    <property type="entry name" value="Sig_transdc_resp-reg_receiver"/>
</dbReference>
<evidence type="ECO:0000256" key="2">
    <source>
        <dbReference type="SAM" id="MobiDB-lite"/>
    </source>
</evidence>
<dbReference type="InterPro" id="IPR029016">
    <property type="entry name" value="GAF-like_dom_sf"/>
</dbReference>
<dbReference type="SUPFAM" id="SSF52172">
    <property type="entry name" value="CheY-like"/>
    <property type="match status" value="1"/>
</dbReference>
<dbReference type="SUPFAM" id="SSF55781">
    <property type="entry name" value="GAF domain-like"/>
    <property type="match status" value="1"/>
</dbReference>
<name>A0A450SY14_9GAMM</name>
<organism evidence="4">
    <name type="scientific">Candidatus Kentrum sp. DK</name>
    <dbReference type="NCBI Taxonomy" id="2126562"/>
    <lineage>
        <taxon>Bacteria</taxon>
        <taxon>Pseudomonadati</taxon>
        <taxon>Pseudomonadota</taxon>
        <taxon>Gammaproteobacteria</taxon>
        <taxon>Candidatus Kentrum</taxon>
    </lineage>
</organism>
<dbReference type="Pfam" id="PF00072">
    <property type="entry name" value="Response_reg"/>
    <property type="match status" value="1"/>
</dbReference>
<sequence length="895" mass="101400">METKQKRLLVIDDNAAFRDSVTLAGKNHGWVVFATDRLGWIEDWLERYRPDVVLLDWQLPDGKERHRYAELLKKKGLTERTLLLSGAIDDKRRAFVEECGLAGMRLKPLDLERFEEEIRLPLGRLTKGLQAIPEPEEPMTLEGFADESTVAVDVLDVSLTNILLSNARAQREPLTPEQRLIAKWLQAEIMDGQRDNVRRIDWDGTKGCFLESTLYRNARDQYALVRDWRDRDERRPHDSEFFNLQEESPTLESWLRAVAKFLAKRYAISRFRVYKISPLRHMPAWESQRESLVIPKFQSGGGIVPNSDSWIRTGFKPESIPHIKNALQINYKPLPEVVKRPRFEGGIPHVQYGKEGNYRVLFPVRDPGTGENTILLAMDRRLDHAEEEDLKGFDKEVVELAARMASDEAGVLNEEQWGLMQGLVEDIGRRIAIWLEDDEQDRIVEWHKGISMKFIDIFADTTSSPEMIYDGISQVCAALAKKWNQDGKDGEPRISGHVRGTTPYSEQQKKGHPVSSWCIGLVVDGNYLQVIAGWGMAYEACRRNGGRITDMLRGIAREGELVPWQAVVIQDFQKWSEQLRLRNEQFIPCECLSENVRQGIGSWLAVPMKVEGEIRALMMVHSPHACYFTKFHTALMEYTAERLLPLLAAALRETRARNAFTAAVMHEVKNDSHAALLLLDEIERGNEQALDLEALTEIRHHMEGLNALGQDSLDIFRVGNESGKTFQRKKQETITATLGMLLKNAAFGWRTLYEETECDIQFSDDTPASCKVQIPHALGFRRVLRVLLHNAFRHGQDWVRVVARLDNRDGSEQVLKLTIANGSYDDTVSGLGVVLNSVTDRAGASPLVRGRLGLMVAKQITVEAGGNLGELTYTPNSGGPGRAEVSLSWPVEIIS</sequence>
<dbReference type="Gene3D" id="3.40.50.2300">
    <property type="match status" value="1"/>
</dbReference>
<proteinExistence type="predicted"/>
<reference evidence="4" key="1">
    <citation type="submission" date="2019-02" db="EMBL/GenBank/DDBJ databases">
        <authorList>
            <person name="Gruber-Vodicka R. H."/>
            <person name="Seah K. B. B."/>
        </authorList>
    </citation>
    <scope>NUCLEOTIDE SEQUENCE</scope>
    <source>
        <strain evidence="4">BECK_DK161</strain>
    </source>
</reference>
<dbReference type="GO" id="GO:0000160">
    <property type="term" value="P:phosphorelay signal transduction system"/>
    <property type="evidence" value="ECO:0007669"/>
    <property type="project" value="InterPro"/>
</dbReference>
<dbReference type="CDD" id="cd00156">
    <property type="entry name" value="REC"/>
    <property type="match status" value="1"/>
</dbReference>
<dbReference type="GO" id="GO:0003677">
    <property type="term" value="F:DNA binding"/>
    <property type="evidence" value="ECO:0007669"/>
    <property type="project" value="UniProtKB-KW"/>
</dbReference>
<evidence type="ECO:0000259" key="3">
    <source>
        <dbReference type="PROSITE" id="PS50110"/>
    </source>
</evidence>
<dbReference type="InterPro" id="IPR011006">
    <property type="entry name" value="CheY-like_superfamily"/>
</dbReference>
<dbReference type="AlphaFoldDB" id="A0A450SY14"/>
<accession>A0A450SY14</accession>
<dbReference type="EMBL" id="CAADEY010000069">
    <property type="protein sequence ID" value="VFJ59054.1"/>
    <property type="molecule type" value="Genomic_DNA"/>
</dbReference>
<feature type="modified residue" description="4-aspartylphosphate" evidence="1">
    <location>
        <position position="56"/>
    </location>
</feature>
<keyword evidence="1" id="KW-0597">Phosphoprotein</keyword>
<evidence type="ECO:0000313" key="4">
    <source>
        <dbReference type="EMBL" id="VFJ59054.1"/>
    </source>
</evidence>
<feature type="domain" description="Response regulatory" evidence="3">
    <location>
        <begin position="7"/>
        <end position="122"/>
    </location>
</feature>
<dbReference type="Gene3D" id="3.30.450.40">
    <property type="match status" value="1"/>
</dbReference>
<dbReference type="SMART" id="SM00448">
    <property type="entry name" value="REC"/>
    <property type="match status" value="1"/>
</dbReference>
<feature type="region of interest" description="Disordered" evidence="2">
    <location>
        <begin position="487"/>
        <end position="508"/>
    </location>
</feature>
<gene>
    <name evidence="4" type="ORF">BECKDK2373C_GA0170839_106913</name>
</gene>
<evidence type="ECO:0000256" key="1">
    <source>
        <dbReference type="PROSITE-ProRule" id="PRU00169"/>
    </source>
</evidence>
<protein>
    <submittedName>
        <fullName evidence="4">DNA-binding response regulator, OmpR family, contains REC and winged-helix (WHTH) domain</fullName>
    </submittedName>
</protein>
<dbReference type="PROSITE" id="PS50110">
    <property type="entry name" value="RESPONSE_REGULATORY"/>
    <property type="match status" value="1"/>
</dbReference>